<dbReference type="GO" id="GO:0005506">
    <property type="term" value="F:iron ion binding"/>
    <property type="evidence" value="ECO:0007669"/>
    <property type="project" value="InterPro"/>
</dbReference>
<comment type="similarity">
    <text evidence="3">Belongs to the cytochrome P450 family.</text>
</comment>
<dbReference type="GO" id="GO:0020037">
    <property type="term" value="F:heme binding"/>
    <property type="evidence" value="ECO:0007669"/>
    <property type="project" value="InterPro"/>
</dbReference>
<keyword evidence="13" id="KW-1185">Reference proteome</keyword>
<dbReference type="EMBL" id="JAKOGI010000179">
    <property type="protein sequence ID" value="KAJ8441003.1"/>
    <property type="molecule type" value="Genomic_DNA"/>
</dbReference>
<dbReference type="InterPro" id="IPR001128">
    <property type="entry name" value="Cyt_P450"/>
</dbReference>
<evidence type="ECO:0000256" key="1">
    <source>
        <dbReference type="ARBA" id="ARBA00001971"/>
    </source>
</evidence>
<keyword evidence="9" id="KW-0408">Iron</keyword>
<name>A0A9Q1KDT6_9CARY</name>
<keyword evidence="10" id="KW-0503">Monooxygenase</keyword>
<evidence type="ECO:0000256" key="10">
    <source>
        <dbReference type="ARBA" id="ARBA00023033"/>
    </source>
</evidence>
<keyword evidence="11" id="KW-0472">Membrane</keyword>
<protein>
    <recommendedName>
        <fullName evidence="14">Cytochrome P450</fullName>
    </recommendedName>
</protein>
<evidence type="ECO:0000256" key="6">
    <source>
        <dbReference type="ARBA" id="ARBA00022723"/>
    </source>
</evidence>
<evidence type="ECO:0000256" key="3">
    <source>
        <dbReference type="ARBA" id="ARBA00010617"/>
    </source>
</evidence>
<evidence type="ECO:0000256" key="5">
    <source>
        <dbReference type="ARBA" id="ARBA00022692"/>
    </source>
</evidence>
<dbReference type="PANTHER" id="PTHR47953:SF19">
    <property type="entry name" value="OS06G0641600 PROTEIN"/>
    <property type="match status" value="1"/>
</dbReference>
<evidence type="ECO:0000256" key="4">
    <source>
        <dbReference type="ARBA" id="ARBA00022617"/>
    </source>
</evidence>
<dbReference type="GO" id="GO:0016705">
    <property type="term" value="F:oxidoreductase activity, acting on paired donors, with incorporation or reduction of molecular oxygen"/>
    <property type="evidence" value="ECO:0007669"/>
    <property type="project" value="InterPro"/>
</dbReference>
<dbReference type="InterPro" id="IPR052306">
    <property type="entry name" value="CYP450_71D"/>
</dbReference>
<keyword evidence="4" id="KW-0349">Heme</keyword>
<dbReference type="OrthoDB" id="3945418at2759"/>
<keyword evidence="5" id="KW-0812">Transmembrane</keyword>
<accession>A0A9Q1KDT6</accession>
<dbReference type="PRINTS" id="PR00463">
    <property type="entry name" value="EP450I"/>
</dbReference>
<dbReference type="SUPFAM" id="SSF48264">
    <property type="entry name" value="Cytochrome P450"/>
    <property type="match status" value="2"/>
</dbReference>
<dbReference type="GO" id="GO:0004497">
    <property type="term" value="F:monooxygenase activity"/>
    <property type="evidence" value="ECO:0007669"/>
    <property type="project" value="UniProtKB-KW"/>
</dbReference>
<dbReference type="Proteomes" id="UP001153076">
    <property type="component" value="Unassembled WGS sequence"/>
</dbReference>
<organism evidence="12 13">
    <name type="scientific">Carnegiea gigantea</name>
    <dbReference type="NCBI Taxonomy" id="171969"/>
    <lineage>
        <taxon>Eukaryota</taxon>
        <taxon>Viridiplantae</taxon>
        <taxon>Streptophyta</taxon>
        <taxon>Embryophyta</taxon>
        <taxon>Tracheophyta</taxon>
        <taxon>Spermatophyta</taxon>
        <taxon>Magnoliopsida</taxon>
        <taxon>eudicotyledons</taxon>
        <taxon>Gunneridae</taxon>
        <taxon>Pentapetalae</taxon>
        <taxon>Caryophyllales</taxon>
        <taxon>Cactineae</taxon>
        <taxon>Cactaceae</taxon>
        <taxon>Cactoideae</taxon>
        <taxon>Echinocereeae</taxon>
        <taxon>Carnegiea</taxon>
    </lineage>
</organism>
<keyword evidence="6" id="KW-0479">Metal-binding</keyword>
<evidence type="ECO:0000256" key="2">
    <source>
        <dbReference type="ARBA" id="ARBA00004167"/>
    </source>
</evidence>
<dbReference type="PANTHER" id="PTHR47953">
    <property type="entry name" value="OS08G0105600 PROTEIN"/>
    <property type="match status" value="1"/>
</dbReference>
<evidence type="ECO:0000313" key="13">
    <source>
        <dbReference type="Proteomes" id="UP001153076"/>
    </source>
</evidence>
<keyword evidence="8" id="KW-0560">Oxidoreductase</keyword>
<evidence type="ECO:0000256" key="7">
    <source>
        <dbReference type="ARBA" id="ARBA00022989"/>
    </source>
</evidence>
<comment type="subcellular location">
    <subcellularLocation>
        <location evidence="2">Membrane</location>
        <topology evidence="2">Single-pass membrane protein</topology>
    </subcellularLocation>
</comment>
<dbReference type="AlphaFoldDB" id="A0A9Q1KDT6"/>
<gene>
    <name evidence="12" type="ORF">Cgig2_021367</name>
</gene>
<keyword evidence="7" id="KW-1133">Transmembrane helix</keyword>
<comment type="cofactor">
    <cofactor evidence="1">
        <name>heme</name>
        <dbReference type="ChEBI" id="CHEBI:30413"/>
    </cofactor>
</comment>
<comment type="caution">
    <text evidence="12">The sequence shown here is derived from an EMBL/GenBank/DDBJ whole genome shotgun (WGS) entry which is preliminary data.</text>
</comment>
<dbReference type="Pfam" id="PF00067">
    <property type="entry name" value="p450"/>
    <property type="match status" value="2"/>
</dbReference>
<evidence type="ECO:0000256" key="8">
    <source>
        <dbReference type="ARBA" id="ARBA00023002"/>
    </source>
</evidence>
<sequence>MEKAQNEIREVLKLEGKEIVDETSSHDLKYLKQVIKETLRLHPTVPFLVPRESMERCEIQDYEIPSKARIFINAWAIGRDTKYWTEPEILAVHHRHKKETPKKMVSRSDKIHDHIIHDHISNKTQLDVADDGKDLVDVLLTFYKGDDSYDFQFSLSMQNIKSIILTSSTMVEWAMSELLKNPRVMEKAQSQTRQASKLHGKEVVDETTTNELEYLKQDSPPVPFLIPGESMELCQIQGYEMPSKARIFINAREIKRDTKYWTQPESFYPEKFETSTVDYKVNLFELIPFQASGRMCPGVGLGMAKLRVHQPHCFTISIGSCLIKLYPKT</sequence>
<dbReference type="InterPro" id="IPR036396">
    <property type="entry name" value="Cyt_P450_sf"/>
</dbReference>
<evidence type="ECO:0000256" key="11">
    <source>
        <dbReference type="ARBA" id="ARBA00023136"/>
    </source>
</evidence>
<evidence type="ECO:0000256" key="9">
    <source>
        <dbReference type="ARBA" id="ARBA00023004"/>
    </source>
</evidence>
<dbReference type="GO" id="GO:0016020">
    <property type="term" value="C:membrane"/>
    <property type="evidence" value="ECO:0007669"/>
    <property type="project" value="UniProtKB-SubCell"/>
</dbReference>
<evidence type="ECO:0008006" key="14">
    <source>
        <dbReference type="Google" id="ProtNLM"/>
    </source>
</evidence>
<proteinExistence type="inferred from homology"/>
<evidence type="ECO:0000313" key="12">
    <source>
        <dbReference type="EMBL" id="KAJ8441003.1"/>
    </source>
</evidence>
<dbReference type="Gene3D" id="1.10.630.10">
    <property type="entry name" value="Cytochrome P450"/>
    <property type="match status" value="2"/>
</dbReference>
<dbReference type="InterPro" id="IPR002401">
    <property type="entry name" value="Cyt_P450_E_grp-I"/>
</dbReference>
<reference evidence="12" key="1">
    <citation type="submission" date="2022-04" db="EMBL/GenBank/DDBJ databases">
        <title>Carnegiea gigantea Genome sequencing and assembly v2.</title>
        <authorList>
            <person name="Copetti D."/>
            <person name="Sanderson M.J."/>
            <person name="Burquez A."/>
            <person name="Wojciechowski M.F."/>
        </authorList>
    </citation>
    <scope>NUCLEOTIDE SEQUENCE</scope>
    <source>
        <strain evidence="12">SGP5-SGP5p</strain>
        <tissue evidence="12">Aerial part</tissue>
    </source>
</reference>